<reference evidence="1" key="1">
    <citation type="submission" date="2014-09" db="EMBL/GenBank/DDBJ databases">
        <authorList>
            <person name="Magalhaes I.L.F."/>
            <person name="Oliveira U."/>
            <person name="Santos F.R."/>
            <person name="Vidigal T.H.D.A."/>
            <person name="Brescovit A.D."/>
            <person name="Santos A.J."/>
        </authorList>
    </citation>
    <scope>NUCLEOTIDE SEQUENCE</scope>
    <source>
        <tissue evidence="1">Shoot tissue taken approximately 20 cm above the soil surface</tissue>
    </source>
</reference>
<dbReference type="EMBL" id="GBRH01277273">
    <property type="protein sequence ID" value="JAD20622.1"/>
    <property type="molecule type" value="Transcribed_RNA"/>
</dbReference>
<reference evidence="1" key="2">
    <citation type="journal article" date="2015" name="Data Brief">
        <title>Shoot transcriptome of the giant reed, Arundo donax.</title>
        <authorList>
            <person name="Barrero R.A."/>
            <person name="Guerrero F.D."/>
            <person name="Moolhuijzen P."/>
            <person name="Goolsby J.A."/>
            <person name="Tidwell J."/>
            <person name="Bellgard S.E."/>
            <person name="Bellgard M.I."/>
        </authorList>
    </citation>
    <scope>NUCLEOTIDE SEQUENCE</scope>
    <source>
        <tissue evidence="1">Shoot tissue taken approximately 20 cm above the soil surface</tissue>
    </source>
</reference>
<name>A0A0A8YB02_ARUDO</name>
<protein>
    <submittedName>
        <fullName evidence="1">Uncharacterized protein</fullName>
    </submittedName>
</protein>
<evidence type="ECO:0000313" key="1">
    <source>
        <dbReference type="EMBL" id="JAD20622.1"/>
    </source>
</evidence>
<sequence>MSWFVLACPFVAKFLLPPLCSLISSLFQFSQGLSQITKESAAGSPPH</sequence>
<dbReference type="AlphaFoldDB" id="A0A0A8YB02"/>
<organism evidence="1">
    <name type="scientific">Arundo donax</name>
    <name type="common">Giant reed</name>
    <name type="synonym">Donax arundinaceus</name>
    <dbReference type="NCBI Taxonomy" id="35708"/>
    <lineage>
        <taxon>Eukaryota</taxon>
        <taxon>Viridiplantae</taxon>
        <taxon>Streptophyta</taxon>
        <taxon>Embryophyta</taxon>
        <taxon>Tracheophyta</taxon>
        <taxon>Spermatophyta</taxon>
        <taxon>Magnoliopsida</taxon>
        <taxon>Liliopsida</taxon>
        <taxon>Poales</taxon>
        <taxon>Poaceae</taxon>
        <taxon>PACMAD clade</taxon>
        <taxon>Arundinoideae</taxon>
        <taxon>Arundineae</taxon>
        <taxon>Arundo</taxon>
    </lineage>
</organism>
<accession>A0A0A8YB02</accession>
<proteinExistence type="predicted"/>